<dbReference type="Gene3D" id="3.30.365.10">
    <property type="entry name" value="Aldehyde oxidase/xanthine dehydrogenase, molybdopterin binding domain"/>
    <property type="match status" value="4"/>
</dbReference>
<feature type="domain" description="Aldehyde oxidase/xanthine dehydrogenase a/b hammerhead" evidence="1">
    <location>
        <begin position="219"/>
        <end position="305"/>
    </location>
</feature>
<sequence length="733" mass="78751">MSADILPTANRRDFLKTLGLAGGALVLGISSANAGAPAPAGSGILNINAAPVGTELTPYIIIEKSVGGKPGKITIMNPKPDMGQGTFQAVPALIAEELGVALNQVTILQTGGEKAFGGQISGGSSSVRGSYMALRKVGASAREMLVMAASQQWNVPAEECTVANAQVHHKASGRSIAYGDLIDVASKLPVPTSPKLKSPKDFTILGKPSPRPDVPAKVSGRAQFGIDVKVPGMLYASVERSPIIGSKLVSFDDTKTKQVKGVRQVVKASRVLEQNKYDGVAVVADNYWAALKGRRALAVKWDHQGLDAFNTVAYEKQLHELAKQDGVVDHTTGDFSKALAEAPTKIDAFYETPMVSHSPMEPMNCVVNWPTPDTVELWTSSQAPDWIKSKMADEFKIKPADIKVNITFNGGGFGRRLFQDFVLEAAHIARSVGKPVKVVWTREDDTQLGPFRPMTFSAMRAGLGADGLPVAFQHKVISPSIDATLGRTRDAAKPDKTMTEGISEQKYEIPNVDNRYIFADLQVPTGYWRAVTSTTLAFSHECFIDEMAHQAKKDPMDYRMAMLTKDSDTKKVLAKLREVSNWDKPLPAGKGRGVAQWEFFAGLAGHVVEVSKQQDGSVKVDKVYCVIDLGTVVNPDMVRNQVEGAICMGLVAATKEGITFANGQAQQTNFDTNQMLRINEMPAVEVHILADGGNTIKGVGEPGLPPVAPALANAIFAATGKRMRRLPIDLAKV</sequence>
<dbReference type="InterPro" id="IPR037165">
    <property type="entry name" value="AldOxase/xan_DH_Mopterin-bd_sf"/>
</dbReference>
<dbReference type="InterPro" id="IPR046867">
    <property type="entry name" value="AldOxase/xan_DH_MoCoBD2"/>
</dbReference>
<dbReference type="EMBL" id="JAFMYW010000007">
    <property type="protein sequence ID" value="MBO0951389.1"/>
    <property type="molecule type" value="Genomic_DNA"/>
</dbReference>
<dbReference type="Proteomes" id="UP000664628">
    <property type="component" value="Unassembled WGS sequence"/>
</dbReference>
<dbReference type="RefSeq" id="WP_207331328.1">
    <property type="nucleotide sequence ID" value="NZ_JAFMYW010000007.1"/>
</dbReference>
<dbReference type="PROSITE" id="PS51318">
    <property type="entry name" value="TAT"/>
    <property type="match status" value="1"/>
</dbReference>
<reference evidence="2 3" key="1">
    <citation type="submission" date="2021-03" db="EMBL/GenBank/DDBJ databases">
        <title>Fibrella sp. HMF5405 genome sequencing and assembly.</title>
        <authorList>
            <person name="Kang H."/>
            <person name="Kim H."/>
            <person name="Bae S."/>
            <person name="Joh K."/>
        </authorList>
    </citation>
    <scope>NUCLEOTIDE SEQUENCE [LARGE SCALE GENOMIC DNA]</scope>
    <source>
        <strain evidence="2 3">HMF5405</strain>
    </source>
</reference>
<dbReference type="InterPro" id="IPR012368">
    <property type="entry name" value="OxRdtase_Mopterin-bd_su_IorB"/>
</dbReference>
<dbReference type="InterPro" id="IPR000674">
    <property type="entry name" value="Ald_Oxase/Xan_DH_a/b"/>
</dbReference>
<organism evidence="2 3">
    <name type="scientific">Fibrella forsythiae</name>
    <dbReference type="NCBI Taxonomy" id="2817061"/>
    <lineage>
        <taxon>Bacteria</taxon>
        <taxon>Pseudomonadati</taxon>
        <taxon>Bacteroidota</taxon>
        <taxon>Cytophagia</taxon>
        <taxon>Cytophagales</taxon>
        <taxon>Spirosomataceae</taxon>
        <taxon>Fibrella</taxon>
    </lineage>
</organism>
<dbReference type="SMART" id="SM01008">
    <property type="entry name" value="Ald_Xan_dh_C"/>
    <property type="match status" value="1"/>
</dbReference>
<dbReference type="InterPro" id="IPR052516">
    <property type="entry name" value="N-heterocyclic_Hydroxylase"/>
</dbReference>
<dbReference type="NCBIfam" id="TIGR01409">
    <property type="entry name" value="TAT_signal_seq"/>
    <property type="match status" value="1"/>
</dbReference>
<dbReference type="Pfam" id="PF20256">
    <property type="entry name" value="MoCoBD_2"/>
    <property type="match status" value="2"/>
</dbReference>
<dbReference type="Pfam" id="PF02738">
    <property type="entry name" value="MoCoBD_1"/>
    <property type="match status" value="1"/>
</dbReference>
<evidence type="ECO:0000313" key="3">
    <source>
        <dbReference type="Proteomes" id="UP000664628"/>
    </source>
</evidence>
<accession>A0ABS3JQ91</accession>
<name>A0ABS3JQ91_9BACT</name>
<dbReference type="SUPFAM" id="SSF56003">
    <property type="entry name" value="Molybdenum cofactor-binding domain"/>
    <property type="match status" value="2"/>
</dbReference>
<gene>
    <name evidence="2" type="ORF">J2I46_22590</name>
</gene>
<dbReference type="InterPro" id="IPR008274">
    <property type="entry name" value="AldOxase/xan_DH_MoCoBD1"/>
</dbReference>
<keyword evidence="3" id="KW-1185">Reference proteome</keyword>
<comment type="caution">
    <text evidence="2">The sequence shown here is derived from an EMBL/GenBank/DDBJ whole genome shotgun (WGS) entry which is preliminary data.</text>
</comment>
<dbReference type="InterPro" id="IPR006311">
    <property type="entry name" value="TAT_signal"/>
</dbReference>
<evidence type="ECO:0000259" key="1">
    <source>
        <dbReference type="SMART" id="SM01008"/>
    </source>
</evidence>
<dbReference type="InterPro" id="IPR019546">
    <property type="entry name" value="TAT_signal_bac_arc"/>
</dbReference>
<dbReference type="PIRSF" id="PIRSF036389">
    <property type="entry name" value="IOR_B"/>
    <property type="match status" value="1"/>
</dbReference>
<protein>
    <submittedName>
        <fullName evidence="2">Molybdopterin-dependent oxidoreductase</fullName>
    </submittedName>
</protein>
<dbReference type="Gene3D" id="3.90.1170.50">
    <property type="entry name" value="Aldehyde oxidase/xanthine dehydrogenase, a/b hammerhead"/>
    <property type="match status" value="1"/>
</dbReference>
<proteinExistence type="predicted"/>
<dbReference type="PANTHER" id="PTHR47495">
    <property type="entry name" value="ALDEHYDE DEHYDROGENASE"/>
    <property type="match status" value="1"/>
</dbReference>
<evidence type="ECO:0000313" key="2">
    <source>
        <dbReference type="EMBL" id="MBO0951389.1"/>
    </source>
</evidence>
<dbReference type="PANTHER" id="PTHR47495:SF2">
    <property type="entry name" value="ALDEHYDE DEHYDROGENASE"/>
    <property type="match status" value="1"/>
</dbReference>